<accession>V5FSF9</accession>
<sequence>MPLIYWSHLKQSGDEIAKRDSVDETETGNFSVGPLQIASTERKDQFESIIALLIEAVFKVKGMDYRADPNKYRMLQSCLKPGAHGCIQRVPRAPGRVPGRAPWLHSLPPEHTNRTPACQHPGCFIALDGSIGCSQRNVAQMHHTGSAAGIVSGGQRPGCKHTTELA</sequence>
<evidence type="ECO:0000313" key="2">
    <source>
        <dbReference type="Proteomes" id="UP000018001"/>
    </source>
</evidence>
<reference evidence="2" key="1">
    <citation type="journal article" date="2014" name="Genome Announc.">
        <title>Draft genome sequence of the formaldehyde-resistant fungus Byssochlamys spectabilis No. 5 (anamorph Paecilomyces variotii No. 5) (NBRC109023).</title>
        <authorList>
            <person name="Oka T."/>
            <person name="Ekino K."/>
            <person name="Fukuda K."/>
            <person name="Nomura Y."/>
        </authorList>
    </citation>
    <scope>NUCLEOTIDE SEQUENCE [LARGE SCALE GENOMIC DNA]</scope>
    <source>
        <strain evidence="2">No. 5 / NBRC 109023</strain>
    </source>
</reference>
<organism evidence="1 2">
    <name type="scientific">Byssochlamys spectabilis (strain No. 5 / NBRC 109023)</name>
    <name type="common">Paecilomyces variotii</name>
    <dbReference type="NCBI Taxonomy" id="1356009"/>
    <lineage>
        <taxon>Eukaryota</taxon>
        <taxon>Fungi</taxon>
        <taxon>Dikarya</taxon>
        <taxon>Ascomycota</taxon>
        <taxon>Pezizomycotina</taxon>
        <taxon>Eurotiomycetes</taxon>
        <taxon>Eurotiomycetidae</taxon>
        <taxon>Eurotiales</taxon>
        <taxon>Thermoascaceae</taxon>
        <taxon>Paecilomyces</taxon>
    </lineage>
</organism>
<dbReference type="EMBL" id="BAUL01000031">
    <property type="protein sequence ID" value="GAD92616.1"/>
    <property type="molecule type" value="Genomic_DNA"/>
</dbReference>
<evidence type="ECO:0000313" key="1">
    <source>
        <dbReference type="EMBL" id="GAD92616.1"/>
    </source>
</evidence>
<dbReference type="Proteomes" id="UP000018001">
    <property type="component" value="Unassembled WGS sequence"/>
</dbReference>
<comment type="caution">
    <text evidence="1">The sequence shown here is derived from an EMBL/GenBank/DDBJ whole genome shotgun (WGS) entry which is preliminary data.</text>
</comment>
<keyword evidence="2" id="KW-1185">Reference proteome</keyword>
<dbReference type="InParanoid" id="V5FSF9"/>
<name>V5FSF9_BYSSN</name>
<proteinExistence type="predicted"/>
<dbReference type="AlphaFoldDB" id="V5FSF9"/>
<dbReference type="HOGENOM" id="CLU_1602457_0_0_1"/>
<gene>
    <name evidence="1" type="ORF">PVAR5_1209</name>
</gene>
<protein>
    <submittedName>
        <fullName evidence="1">Uncharacterized protein</fullName>
    </submittedName>
</protein>